<dbReference type="RefSeq" id="WP_212495568.1">
    <property type="nucleotide sequence ID" value="NZ_JAFCJH010000091.1"/>
</dbReference>
<keyword evidence="2" id="KW-1185">Reference proteome</keyword>
<sequence length="74" mass="8105">MLKFDFCLPTLGKTIPTGDNWFREVKYDGYRLRVERDGDRSAPIAEILALPDVTKRLADLAAVPVGGTPDEAAA</sequence>
<accession>A0ABS5FY10</accession>
<evidence type="ECO:0000313" key="2">
    <source>
        <dbReference type="Proteomes" id="UP001315278"/>
    </source>
</evidence>
<organism evidence="1 2">
    <name type="scientific">Bradyrhizobium jicamae</name>
    <dbReference type="NCBI Taxonomy" id="280332"/>
    <lineage>
        <taxon>Bacteria</taxon>
        <taxon>Pseudomonadati</taxon>
        <taxon>Pseudomonadota</taxon>
        <taxon>Alphaproteobacteria</taxon>
        <taxon>Hyphomicrobiales</taxon>
        <taxon>Nitrobacteraceae</taxon>
        <taxon>Bradyrhizobium</taxon>
    </lineage>
</organism>
<reference evidence="2" key="1">
    <citation type="journal article" date="2021" name="ISME J.">
        <title>Evolutionary origin and ecological implication of a unique nif island in free-living Bradyrhizobium lineages.</title>
        <authorList>
            <person name="Tao J."/>
        </authorList>
    </citation>
    <scope>NUCLEOTIDE SEQUENCE [LARGE SCALE GENOMIC DNA]</scope>
    <source>
        <strain evidence="2">SZCCT0434</strain>
    </source>
</reference>
<comment type="caution">
    <text evidence="1">The sequence shown here is derived from an EMBL/GenBank/DDBJ whole genome shotgun (WGS) entry which is preliminary data.</text>
</comment>
<gene>
    <name evidence="1" type="ORF">JQ615_40385</name>
</gene>
<dbReference type="Proteomes" id="UP001315278">
    <property type="component" value="Unassembled WGS sequence"/>
</dbReference>
<name>A0ABS5FY10_9BRAD</name>
<proteinExistence type="predicted"/>
<dbReference type="EMBL" id="JAFCJH010000091">
    <property type="protein sequence ID" value="MBR0801610.1"/>
    <property type="molecule type" value="Genomic_DNA"/>
</dbReference>
<dbReference type="SUPFAM" id="SSF56091">
    <property type="entry name" value="DNA ligase/mRNA capping enzyme, catalytic domain"/>
    <property type="match status" value="1"/>
</dbReference>
<protein>
    <recommendedName>
        <fullName evidence="3">ATP-dependent DNA ligase family profile domain-containing protein</fullName>
    </recommendedName>
</protein>
<evidence type="ECO:0000313" key="1">
    <source>
        <dbReference type="EMBL" id="MBR0801610.1"/>
    </source>
</evidence>
<evidence type="ECO:0008006" key="3">
    <source>
        <dbReference type="Google" id="ProtNLM"/>
    </source>
</evidence>